<dbReference type="Proteomes" id="UP000694545">
    <property type="component" value="Unplaced"/>
</dbReference>
<keyword evidence="2" id="KW-1185">Reference proteome</keyword>
<reference evidence="1" key="2">
    <citation type="submission" date="2025-09" db="UniProtKB">
        <authorList>
            <consortium name="Ensembl"/>
        </authorList>
    </citation>
    <scope>IDENTIFICATION</scope>
</reference>
<proteinExistence type="predicted"/>
<evidence type="ECO:0000313" key="1">
    <source>
        <dbReference type="Ensembl" id="ENSVKKP00000028990.1"/>
    </source>
</evidence>
<dbReference type="Ensembl" id="ENSVKKT00000029678.1">
    <property type="protein sequence ID" value="ENSVKKP00000028990.1"/>
    <property type="gene ID" value="ENSVKKG00000018667.1"/>
</dbReference>
<dbReference type="AlphaFoldDB" id="A0A8D2LX72"/>
<evidence type="ECO:0000313" key="2">
    <source>
        <dbReference type="Proteomes" id="UP000694545"/>
    </source>
</evidence>
<name>A0A8D2LX72_VARKO</name>
<reference evidence="1" key="1">
    <citation type="submission" date="2025-08" db="UniProtKB">
        <authorList>
            <consortium name="Ensembl"/>
        </authorList>
    </citation>
    <scope>IDENTIFICATION</scope>
</reference>
<organism evidence="1 2">
    <name type="scientific">Varanus komodoensis</name>
    <name type="common">Komodo dragon</name>
    <dbReference type="NCBI Taxonomy" id="61221"/>
    <lineage>
        <taxon>Eukaryota</taxon>
        <taxon>Metazoa</taxon>
        <taxon>Chordata</taxon>
        <taxon>Craniata</taxon>
        <taxon>Vertebrata</taxon>
        <taxon>Euteleostomi</taxon>
        <taxon>Lepidosauria</taxon>
        <taxon>Squamata</taxon>
        <taxon>Bifurcata</taxon>
        <taxon>Unidentata</taxon>
        <taxon>Episquamata</taxon>
        <taxon>Toxicofera</taxon>
        <taxon>Anguimorpha</taxon>
        <taxon>Paleoanguimorpha</taxon>
        <taxon>Varanoidea</taxon>
        <taxon>Varanidae</taxon>
        <taxon>Varanus</taxon>
    </lineage>
</organism>
<protein>
    <submittedName>
        <fullName evidence="1">Uncharacterized protein</fullName>
    </submittedName>
</protein>
<accession>A0A8D2LX72</accession>
<sequence length="157" mass="17247">MSGLIFSRTDRFDRLAVQGTRRSLLQHHNSKASVLRHSAFLMVQLSQPYIATGKTIASTICTSVGRVMSLLFSMLPRLAIAFLPRSKRLLISWLQSLSAVIVEPRKIKSVTTSISSPSICQEVRGLDAMILVFLIMSFKPSFALSSFTQVTAGCAVV</sequence>
<dbReference type="OMA" id="FLIMSFK"/>